<keyword evidence="2" id="KW-1185">Reference proteome</keyword>
<gene>
    <name evidence="1" type="ORF">QFC22_001793</name>
</gene>
<dbReference type="Proteomes" id="UP001243375">
    <property type="component" value="Unassembled WGS sequence"/>
</dbReference>
<proteinExistence type="predicted"/>
<evidence type="ECO:0000313" key="1">
    <source>
        <dbReference type="EMBL" id="KAJ9122371.1"/>
    </source>
</evidence>
<evidence type="ECO:0000313" key="2">
    <source>
        <dbReference type="Proteomes" id="UP001243375"/>
    </source>
</evidence>
<protein>
    <submittedName>
        <fullName evidence="1">Uncharacterized protein</fullName>
    </submittedName>
</protein>
<dbReference type="EMBL" id="JASBWU010000004">
    <property type="protein sequence ID" value="KAJ9122371.1"/>
    <property type="molecule type" value="Genomic_DNA"/>
</dbReference>
<sequence length="768" mass="81984">MHTHSINLFTQANTMVAAERMARAQAETRLRQAEENLQAAEAAMRDMQHHLQSLPTLLPPADLGPSSSLTTLASRRTYITTHVPYAEFIAFIQHIRLHKPRKPEHVALLPAPSLTTLLSQPFIARSQVEDIDPTLRLEQAPDLSWLTRRSVTQAILAGELVIEPVSVNTLKGCKEYASVHPADITCSMCGKPVVRKPAFEATENGESVPPPKHPSTTRNNSTSRFSLKPFFSSPSASPSPSSSPAPATTPRSAPAPPTLFVFRITTQSESSTTDASSSGRMYPLCASGWCLARLRAVCEWWRFVRISMIEVIWRGDDGYALALSQQRRTSTGIPASKRVSLNGSSSVPVTPVHERNGTLVPSVSTEDVSQSSSAAATPNVEPEVPVLPKRKSGWSLGFKNLGGGNKGLGLAAAKPEVASTQSAVPVDDSEMEKSVEFTPVDITPVDKTPLATTAPPPLQVNVDTERPASPANPAEETPRVAHHEGVNQDEDKEQETLPRPASYADSQTSGENTNAFNTPESTSAPLSPEQNVSETIVPATENVTTDAAESNAPPPAEVPNVDLSSSLSRSEDATPAPAEEARPSAPPTPTRPGRRAAPVPPPPGQEPGSPSIVPPAVPQRSRARPVSLTLNERNTHPSISSPGKVENVAEEETSNGVDDGKMDVTMVNAAGGFITPDPSAGSLATLVTPTPTRSAHAHAPALPPRTSMEKRGSLQSPGIKMKDEETTSGAVSGGVHEEADSWESKTWREVVRLKEEIWRARVGVSEES</sequence>
<organism evidence="1 2">
    <name type="scientific">Naganishia vaughanmartiniae</name>
    <dbReference type="NCBI Taxonomy" id="1424756"/>
    <lineage>
        <taxon>Eukaryota</taxon>
        <taxon>Fungi</taxon>
        <taxon>Dikarya</taxon>
        <taxon>Basidiomycota</taxon>
        <taxon>Agaricomycotina</taxon>
        <taxon>Tremellomycetes</taxon>
        <taxon>Filobasidiales</taxon>
        <taxon>Filobasidiaceae</taxon>
        <taxon>Naganishia</taxon>
    </lineage>
</organism>
<name>A0ACC2XG64_9TREE</name>
<reference evidence="1" key="1">
    <citation type="submission" date="2023-04" db="EMBL/GenBank/DDBJ databases">
        <title>Draft Genome sequencing of Naganishia species isolated from polar environments using Oxford Nanopore Technology.</title>
        <authorList>
            <person name="Leo P."/>
            <person name="Venkateswaran K."/>
        </authorList>
    </citation>
    <scope>NUCLEOTIDE SEQUENCE</scope>
    <source>
        <strain evidence="1">MNA-CCFEE 5425</strain>
    </source>
</reference>
<comment type="caution">
    <text evidence="1">The sequence shown here is derived from an EMBL/GenBank/DDBJ whole genome shotgun (WGS) entry which is preliminary data.</text>
</comment>
<accession>A0ACC2XG64</accession>